<reference evidence="1 2" key="1">
    <citation type="submission" date="2013-11" db="EMBL/GenBank/DDBJ databases">
        <title>The Genome Sequence of Phytophthora parasitica P1569.</title>
        <authorList>
            <consortium name="The Broad Institute Genomics Platform"/>
            <person name="Russ C."/>
            <person name="Tyler B."/>
            <person name="Panabieres F."/>
            <person name="Shan W."/>
            <person name="Tripathy S."/>
            <person name="Grunwald N."/>
            <person name="Machado M."/>
            <person name="Johnson C.S."/>
            <person name="Arredondo F."/>
            <person name="Hong C."/>
            <person name="Coffey M."/>
            <person name="Young S.K."/>
            <person name="Zeng Q."/>
            <person name="Gargeya S."/>
            <person name="Fitzgerald M."/>
            <person name="Abouelleil A."/>
            <person name="Alvarado L."/>
            <person name="Chapman S.B."/>
            <person name="Gainer-Dewar J."/>
            <person name="Goldberg J."/>
            <person name="Griggs A."/>
            <person name="Gujja S."/>
            <person name="Hansen M."/>
            <person name="Howarth C."/>
            <person name="Imamovic A."/>
            <person name="Ireland A."/>
            <person name="Larimer J."/>
            <person name="McCowan C."/>
            <person name="Murphy C."/>
            <person name="Pearson M."/>
            <person name="Poon T.W."/>
            <person name="Priest M."/>
            <person name="Roberts A."/>
            <person name="Saif S."/>
            <person name="Shea T."/>
            <person name="Sykes S."/>
            <person name="Wortman J."/>
            <person name="Nusbaum C."/>
            <person name="Birren B."/>
        </authorList>
    </citation>
    <scope>NUCLEOTIDE SEQUENCE [LARGE SCALE GENOMIC DNA]</scope>
    <source>
        <strain evidence="1 2">P1569</strain>
    </source>
</reference>
<dbReference type="EMBL" id="ANIZ01003554">
    <property type="protein sequence ID" value="ETI32861.1"/>
    <property type="molecule type" value="Genomic_DNA"/>
</dbReference>
<accession>V9E1Q0</accession>
<evidence type="ECO:0000313" key="1">
    <source>
        <dbReference type="EMBL" id="ETI32861.1"/>
    </source>
</evidence>
<sequence length="225" mass="26321">MASSTKKIYMFFAVSSWSQIADAHCQVFWPQTGRSQVLQRRSSCPRGRRSLFQEVLPSTPDKHGVGSPSLDIPTCTRRFELGNPRRMHQLAQRFKHANFAEITESEIGFWATKRAEYRQRQESTEDPHDPMLETRTRRSVCEHCHCNLQLAVQVACWTLSVAGKASRTVNGRGLEEHIWFHPCPILLQFKRASFAAHLQFYWSKFRLRIWWILVLPQLIFINHNR</sequence>
<name>V9E1Q0_PHYNI</name>
<comment type="caution">
    <text evidence="1">The sequence shown here is derived from an EMBL/GenBank/DDBJ whole genome shotgun (WGS) entry which is preliminary data.</text>
</comment>
<dbReference type="HOGENOM" id="CLU_1231971_0_0_1"/>
<gene>
    <name evidence="1" type="ORF">F443_20411</name>
</gene>
<dbReference type="Proteomes" id="UP000018721">
    <property type="component" value="Unassembled WGS sequence"/>
</dbReference>
<evidence type="ECO:0000313" key="2">
    <source>
        <dbReference type="Proteomes" id="UP000018721"/>
    </source>
</evidence>
<proteinExistence type="predicted"/>
<keyword evidence="2" id="KW-1185">Reference proteome</keyword>
<organism evidence="1 2">
    <name type="scientific">Phytophthora nicotianae P1569</name>
    <dbReference type="NCBI Taxonomy" id="1317065"/>
    <lineage>
        <taxon>Eukaryota</taxon>
        <taxon>Sar</taxon>
        <taxon>Stramenopiles</taxon>
        <taxon>Oomycota</taxon>
        <taxon>Peronosporomycetes</taxon>
        <taxon>Peronosporales</taxon>
        <taxon>Peronosporaceae</taxon>
        <taxon>Phytophthora</taxon>
    </lineage>
</organism>
<protein>
    <submittedName>
        <fullName evidence="1">Uncharacterized protein</fullName>
    </submittedName>
</protein>
<dbReference type="AlphaFoldDB" id="V9E1Q0"/>